<proteinExistence type="predicted"/>
<feature type="domain" description="VWFA" evidence="2">
    <location>
        <begin position="87"/>
        <end position="324"/>
    </location>
</feature>
<evidence type="ECO:0000259" key="2">
    <source>
        <dbReference type="PROSITE" id="PS50234"/>
    </source>
</evidence>
<gene>
    <name evidence="3" type="ORF">NWP17_00505</name>
</gene>
<protein>
    <submittedName>
        <fullName evidence="3">VWA domain-containing protein</fullName>
    </submittedName>
</protein>
<dbReference type="Proteomes" id="UP001159387">
    <property type="component" value="Unassembled WGS sequence"/>
</dbReference>
<dbReference type="InterPro" id="IPR002035">
    <property type="entry name" value="VWF_A"/>
</dbReference>
<dbReference type="SUPFAM" id="SSF53300">
    <property type="entry name" value="vWA-like"/>
    <property type="match status" value="1"/>
</dbReference>
<accession>A0AA43GND8</accession>
<comment type="caution">
    <text evidence="3">The sequence shown here is derived from an EMBL/GenBank/DDBJ whole genome shotgun (WGS) entry which is preliminary data.</text>
</comment>
<dbReference type="EMBL" id="JANQDH010000005">
    <property type="protein sequence ID" value="MDH6058940.1"/>
    <property type="molecule type" value="Genomic_DNA"/>
</dbReference>
<sequence length="410" mass="45486">MAALISPAWGNNTTTTKNQTRATAEIVNTPLVDNDQVTVRIKVKNSEDKPMIGLQDINFQLMVDKQEVIFSSRDWKSPKETIPPPAWIIVLLDLSGSMNGEDSGGTKKIQGAINAIRQFIQVLNQRGGETQISIVPFGEPGRACQGHPVNDQTLDQFFLAKDVKLKNYLDYLESIKPCASTNLYQPLSLAVRFLANGEDERFGVSEKSSQPPPRLSIILLSDGYHNTLNEENDFQDLMKLLERNKVTIHTLGYGLTPQELGKKYGLNRSATRADIGTGQGKVPEAEFVDQNRLQQIAKATNGITEFSGNAQAIATNLQTFLNALLGEYEITYSQPNPERGKKHQVEVVVNFPSGETITSPPKPYRIKVFGRSLPGQVRLIILIITLIILTLGGLIPFYLWGKQIKQETLQ</sequence>
<feature type="transmembrane region" description="Helical" evidence="1">
    <location>
        <begin position="379"/>
        <end position="400"/>
    </location>
</feature>
<dbReference type="Pfam" id="PF00092">
    <property type="entry name" value="VWA"/>
    <property type="match status" value="1"/>
</dbReference>
<dbReference type="SMART" id="SM00327">
    <property type="entry name" value="VWA"/>
    <property type="match status" value="1"/>
</dbReference>
<dbReference type="Gene3D" id="3.40.50.410">
    <property type="entry name" value="von Willebrand factor, type A domain"/>
    <property type="match status" value="1"/>
</dbReference>
<dbReference type="AlphaFoldDB" id="A0AA43GND8"/>
<dbReference type="InterPro" id="IPR036465">
    <property type="entry name" value="vWFA_dom_sf"/>
</dbReference>
<evidence type="ECO:0000313" key="3">
    <source>
        <dbReference type="EMBL" id="MDH6058940.1"/>
    </source>
</evidence>
<dbReference type="RefSeq" id="WP_280652961.1">
    <property type="nucleotide sequence ID" value="NZ_JANQDH010000005.1"/>
</dbReference>
<dbReference type="CDD" id="cd00198">
    <property type="entry name" value="vWFA"/>
    <property type="match status" value="1"/>
</dbReference>
<keyword evidence="1" id="KW-0812">Transmembrane</keyword>
<keyword evidence="1" id="KW-1133">Transmembrane helix</keyword>
<evidence type="ECO:0000313" key="4">
    <source>
        <dbReference type="Proteomes" id="UP001159387"/>
    </source>
</evidence>
<dbReference type="PROSITE" id="PS50234">
    <property type="entry name" value="VWFA"/>
    <property type="match status" value="1"/>
</dbReference>
<name>A0AA43GND8_9CYAN</name>
<keyword evidence="4" id="KW-1185">Reference proteome</keyword>
<evidence type="ECO:0000256" key="1">
    <source>
        <dbReference type="SAM" id="Phobius"/>
    </source>
</evidence>
<organism evidence="3 4">
    <name type="scientific">Chrysosporum bergii ANA360D</name>
    <dbReference type="NCBI Taxonomy" id="617107"/>
    <lineage>
        <taxon>Bacteria</taxon>
        <taxon>Bacillati</taxon>
        <taxon>Cyanobacteriota</taxon>
        <taxon>Cyanophyceae</taxon>
        <taxon>Nostocales</taxon>
        <taxon>Nodulariaceae</taxon>
        <taxon>Chrysosporum</taxon>
    </lineage>
</organism>
<reference evidence="3 4" key="1">
    <citation type="journal article" date="2023" name="J. Phycol.">
        <title>Chrysosporum ovalisporum is synonymous with the true-branching cyanobacterium Umezakia natans (Nostocales/Aphanizomenonaceae).</title>
        <authorList>
            <person name="McGregor G.B."/>
            <person name="Sendall B.C."/>
            <person name="Niiyama Y."/>
            <person name="Tuji A."/>
            <person name="Willis A."/>
        </authorList>
    </citation>
    <scope>NUCLEOTIDE SEQUENCE [LARGE SCALE GENOMIC DNA]</scope>
    <source>
        <strain evidence="3 4">ANA360D</strain>
    </source>
</reference>
<keyword evidence="1" id="KW-0472">Membrane</keyword>